<accession>A0A8X7N0S4</accession>
<reference evidence="1" key="1">
    <citation type="submission" date="2016-04" db="EMBL/GenBank/DDBJ databases">
        <authorList>
            <person name="Nguyen H.D."/>
            <person name="Samba Siva P."/>
            <person name="Cullis J."/>
            <person name="Levesque C.A."/>
            <person name="Hambleton S."/>
        </authorList>
    </citation>
    <scope>NUCLEOTIDE SEQUENCE</scope>
    <source>
        <strain evidence="1">DAOMC 236426</strain>
    </source>
</reference>
<dbReference type="EMBL" id="LWDE02000007">
    <property type="protein sequence ID" value="KAE8255976.1"/>
    <property type="molecule type" value="Genomic_DNA"/>
</dbReference>
<dbReference type="AlphaFoldDB" id="A0A8X7N0S4"/>
<keyword evidence="2" id="KW-1185">Reference proteome</keyword>
<reference evidence="1" key="2">
    <citation type="journal article" date="2019" name="IMA Fungus">
        <title>Genome sequencing and comparison of five Tilletia species to identify candidate genes for the detection of regulated species infecting wheat.</title>
        <authorList>
            <person name="Nguyen H.D.T."/>
            <person name="Sultana T."/>
            <person name="Kesanakurti P."/>
            <person name="Hambleton S."/>
        </authorList>
    </citation>
    <scope>NUCLEOTIDE SEQUENCE</scope>
    <source>
        <strain evidence="1">DAOMC 236426</strain>
    </source>
</reference>
<evidence type="ECO:0000313" key="2">
    <source>
        <dbReference type="Proteomes" id="UP000077684"/>
    </source>
</evidence>
<organism evidence="1 2">
    <name type="scientific">Tilletia controversa</name>
    <name type="common">dwarf bunt fungus</name>
    <dbReference type="NCBI Taxonomy" id="13291"/>
    <lineage>
        <taxon>Eukaryota</taxon>
        <taxon>Fungi</taxon>
        <taxon>Dikarya</taxon>
        <taxon>Basidiomycota</taxon>
        <taxon>Ustilaginomycotina</taxon>
        <taxon>Exobasidiomycetes</taxon>
        <taxon>Tilletiales</taxon>
        <taxon>Tilletiaceae</taxon>
        <taxon>Tilletia</taxon>
    </lineage>
</organism>
<evidence type="ECO:0000313" key="1">
    <source>
        <dbReference type="EMBL" id="KAE8255976.1"/>
    </source>
</evidence>
<gene>
    <name evidence="1" type="ORF">A4X06_0g165</name>
</gene>
<proteinExistence type="predicted"/>
<protein>
    <submittedName>
        <fullName evidence="1">Uncharacterized protein</fullName>
    </submittedName>
</protein>
<dbReference type="Proteomes" id="UP000077684">
    <property type="component" value="Unassembled WGS sequence"/>
</dbReference>
<sequence>MSEGNTSDSSRPGSVLATQASIDSNVAEARELLSPEALSVYISARSKGETHQAAFNNASTWQLSTTATASGTPAAPSSLARGSDTTNAIAATGRPSAAAQLTMGSTSAPSVSARSVSAAALPSATPAAQSALAAASAVPTPLR</sequence>
<name>A0A8X7N0S4_9BASI</name>
<comment type="caution">
    <text evidence="1">The sequence shown here is derived from an EMBL/GenBank/DDBJ whole genome shotgun (WGS) entry which is preliminary data.</text>
</comment>